<evidence type="ECO:0000256" key="1">
    <source>
        <dbReference type="SAM" id="Phobius"/>
    </source>
</evidence>
<evidence type="ECO:0000313" key="2">
    <source>
        <dbReference type="EMBL" id="QNT78727.1"/>
    </source>
</evidence>
<keyword evidence="1" id="KW-0812">Transmembrane</keyword>
<dbReference type="InterPro" id="IPR020017">
    <property type="entry name" value="XapX_domain"/>
</dbReference>
<dbReference type="Pfam" id="PF07235">
    <property type="entry name" value="DUF1427"/>
    <property type="match status" value="1"/>
</dbReference>
<feature type="transmembrane region" description="Helical" evidence="1">
    <location>
        <begin position="5"/>
        <end position="24"/>
    </location>
</feature>
<keyword evidence="1" id="KW-1133">Transmembrane helix</keyword>
<proteinExistence type="predicted"/>
<gene>
    <name evidence="2" type="ORF">JGUZn3_15040</name>
</gene>
<sequence>MIPYLLSFVIGLGVGGLYALLGVASPAPPIIALLGLLGMVTGETAVKYIRTPHKEITHSVAELCHSKSFMNEDEKNSSPVG</sequence>
<dbReference type="Proteomes" id="UP000516349">
    <property type="component" value="Chromosome"/>
</dbReference>
<name>A0A7H1NSG7_9PROT</name>
<organism evidence="2 3">
    <name type="scientific">Entomobacter blattae</name>
    <dbReference type="NCBI Taxonomy" id="2762277"/>
    <lineage>
        <taxon>Bacteria</taxon>
        <taxon>Pseudomonadati</taxon>
        <taxon>Pseudomonadota</taxon>
        <taxon>Alphaproteobacteria</taxon>
        <taxon>Acetobacterales</taxon>
        <taxon>Acetobacteraceae</taxon>
        <taxon>Entomobacter</taxon>
    </lineage>
</organism>
<dbReference type="AlphaFoldDB" id="A0A7H1NSG7"/>
<protein>
    <recommendedName>
        <fullName evidence="4">XapX domain-containing protein</fullName>
    </recommendedName>
</protein>
<keyword evidence="1" id="KW-0472">Membrane</keyword>
<dbReference type="InterPro" id="IPR009872">
    <property type="entry name" value="DUF1427"/>
</dbReference>
<reference evidence="2 3" key="1">
    <citation type="submission" date="2020-08" db="EMBL/GenBank/DDBJ databases">
        <title>Complete genome sequence of Entomobacter blattae G55GP.</title>
        <authorList>
            <person name="Poehlein A."/>
            <person name="Guzman J."/>
            <person name="Daniel R."/>
            <person name="Vilcinskas A."/>
        </authorList>
    </citation>
    <scope>NUCLEOTIDE SEQUENCE [LARGE SCALE GENOMIC DNA]</scope>
    <source>
        <strain evidence="2 3">G55GP</strain>
    </source>
</reference>
<dbReference type="RefSeq" id="WP_203414862.1">
    <property type="nucleotide sequence ID" value="NZ_CP060244.1"/>
</dbReference>
<evidence type="ECO:0008006" key="4">
    <source>
        <dbReference type="Google" id="ProtNLM"/>
    </source>
</evidence>
<evidence type="ECO:0000313" key="3">
    <source>
        <dbReference type="Proteomes" id="UP000516349"/>
    </source>
</evidence>
<dbReference type="EMBL" id="CP060244">
    <property type="protein sequence ID" value="QNT78727.1"/>
    <property type="molecule type" value="Genomic_DNA"/>
</dbReference>
<dbReference type="NCBIfam" id="TIGR03510">
    <property type="entry name" value="XapX"/>
    <property type="match status" value="1"/>
</dbReference>
<keyword evidence="3" id="KW-1185">Reference proteome</keyword>
<dbReference type="KEGG" id="ebla:JGUZn3_15040"/>
<accession>A0A7H1NSG7</accession>